<feature type="transmembrane region" description="Helical" evidence="1">
    <location>
        <begin position="14"/>
        <end position="39"/>
    </location>
</feature>
<evidence type="ECO:0000313" key="4">
    <source>
        <dbReference type="Proteomes" id="UP000313359"/>
    </source>
</evidence>
<keyword evidence="1" id="KW-1133">Transmembrane helix</keyword>
<feature type="domain" description="DUF6534" evidence="2">
    <location>
        <begin position="174"/>
        <end position="257"/>
    </location>
</feature>
<accession>A0A5C2SBS5</accession>
<feature type="transmembrane region" description="Helical" evidence="1">
    <location>
        <begin position="124"/>
        <end position="149"/>
    </location>
</feature>
<evidence type="ECO:0000313" key="3">
    <source>
        <dbReference type="EMBL" id="RPD60594.1"/>
    </source>
</evidence>
<evidence type="ECO:0000256" key="1">
    <source>
        <dbReference type="SAM" id="Phobius"/>
    </source>
</evidence>
<proteinExistence type="predicted"/>
<reference evidence="3" key="1">
    <citation type="journal article" date="2018" name="Genome Biol. Evol.">
        <title>Genomics and development of Lentinus tigrinus, a white-rot wood-decaying mushroom with dimorphic fruiting bodies.</title>
        <authorList>
            <person name="Wu B."/>
            <person name="Xu Z."/>
            <person name="Knudson A."/>
            <person name="Carlson A."/>
            <person name="Chen N."/>
            <person name="Kovaka S."/>
            <person name="LaButti K."/>
            <person name="Lipzen A."/>
            <person name="Pennachio C."/>
            <person name="Riley R."/>
            <person name="Schakwitz W."/>
            <person name="Umezawa K."/>
            <person name="Ohm R.A."/>
            <person name="Grigoriev I.V."/>
            <person name="Nagy L.G."/>
            <person name="Gibbons J."/>
            <person name="Hibbett D."/>
        </authorList>
    </citation>
    <scope>NUCLEOTIDE SEQUENCE [LARGE SCALE GENOMIC DNA]</scope>
    <source>
        <strain evidence="3">ALCF2SS1-6</strain>
    </source>
</reference>
<dbReference type="Proteomes" id="UP000313359">
    <property type="component" value="Unassembled WGS sequence"/>
</dbReference>
<dbReference type="STRING" id="1328759.A0A5C2SBS5"/>
<organism evidence="3 4">
    <name type="scientific">Lentinus tigrinus ALCF2SS1-6</name>
    <dbReference type="NCBI Taxonomy" id="1328759"/>
    <lineage>
        <taxon>Eukaryota</taxon>
        <taxon>Fungi</taxon>
        <taxon>Dikarya</taxon>
        <taxon>Basidiomycota</taxon>
        <taxon>Agaricomycotina</taxon>
        <taxon>Agaricomycetes</taxon>
        <taxon>Polyporales</taxon>
        <taxon>Polyporaceae</taxon>
        <taxon>Lentinus</taxon>
    </lineage>
</organism>
<dbReference type="PANTHER" id="PTHR40465:SF1">
    <property type="entry name" value="DUF6534 DOMAIN-CONTAINING PROTEIN"/>
    <property type="match status" value="1"/>
</dbReference>
<dbReference type="EMBL" id="ML122265">
    <property type="protein sequence ID" value="RPD60594.1"/>
    <property type="molecule type" value="Genomic_DNA"/>
</dbReference>
<dbReference type="PANTHER" id="PTHR40465">
    <property type="entry name" value="CHROMOSOME 1, WHOLE GENOME SHOTGUN SEQUENCE"/>
    <property type="match status" value="1"/>
</dbReference>
<gene>
    <name evidence="3" type="ORF">L227DRAFT_575209</name>
</gene>
<protein>
    <recommendedName>
        <fullName evidence="2">DUF6534 domain-containing protein</fullName>
    </recommendedName>
</protein>
<dbReference type="InterPro" id="IPR045339">
    <property type="entry name" value="DUF6534"/>
</dbReference>
<name>A0A5C2SBS5_9APHY</name>
<keyword evidence="4" id="KW-1185">Reference proteome</keyword>
<dbReference type="OrthoDB" id="2535105at2759"/>
<feature type="transmembrane region" description="Helical" evidence="1">
    <location>
        <begin position="231"/>
        <end position="252"/>
    </location>
</feature>
<feature type="transmembrane region" description="Helical" evidence="1">
    <location>
        <begin position="161"/>
        <end position="185"/>
    </location>
</feature>
<dbReference type="AlphaFoldDB" id="A0A5C2SBS5"/>
<feature type="transmembrane region" description="Helical" evidence="1">
    <location>
        <begin position="51"/>
        <end position="73"/>
    </location>
</feature>
<feature type="transmembrane region" description="Helical" evidence="1">
    <location>
        <begin position="205"/>
        <end position="225"/>
    </location>
</feature>
<feature type="transmembrane region" description="Helical" evidence="1">
    <location>
        <begin position="93"/>
        <end position="112"/>
    </location>
</feature>
<evidence type="ECO:0000259" key="2">
    <source>
        <dbReference type="Pfam" id="PF20152"/>
    </source>
</evidence>
<sequence length="338" mass="37528">MSASQAIPAVDTTYGAYLISTLVGVMLQGTIFHQTYRYVKLFPNDLRYIKLWVASVVFVEVINTLFTMHASYFYMVTNIFNVAVLTEKPVWSISWTAAPGCASALLVEIFFGRRLWLVGRQFRPIVAFALLLDVSFFACFLALDIIGATARTNDEFFKHSYFSTIGAGLIGSGDLMVTSCLIYVLRTSRTGIRSTNSQLDLLIRYAVGTGFLICVLNVLILTFSIKWPDNWIYTGLTTIITKMYANALLVSLNARRSEVDEGELKPEDFMGHFDTDIIGGIPSAGGFDHTTFPNGSRRTSAPTQGTTMTGERLDAETTLSVYEHKPRYPSGLLREGDC</sequence>
<dbReference type="Pfam" id="PF20152">
    <property type="entry name" value="DUF6534"/>
    <property type="match status" value="1"/>
</dbReference>
<keyword evidence="1" id="KW-0812">Transmembrane</keyword>
<keyword evidence="1" id="KW-0472">Membrane</keyword>